<dbReference type="RefSeq" id="WP_071613509.1">
    <property type="nucleotide sequence ID" value="NZ_CP015756.1"/>
</dbReference>
<dbReference type="Proteomes" id="UP000182569">
    <property type="component" value="Chromosome"/>
</dbReference>
<dbReference type="Pfam" id="PF00903">
    <property type="entry name" value="Glyoxalase"/>
    <property type="match status" value="1"/>
</dbReference>
<organism evidence="2 3">
    <name type="scientific">Clostridium estertheticum subsp. estertheticum</name>
    <dbReference type="NCBI Taxonomy" id="1552"/>
    <lineage>
        <taxon>Bacteria</taxon>
        <taxon>Bacillati</taxon>
        <taxon>Bacillota</taxon>
        <taxon>Clostridia</taxon>
        <taxon>Eubacteriales</taxon>
        <taxon>Clostridiaceae</taxon>
        <taxon>Clostridium</taxon>
    </lineage>
</organism>
<dbReference type="InterPro" id="IPR004360">
    <property type="entry name" value="Glyas_Fos-R_dOase_dom"/>
</dbReference>
<feature type="domain" description="Glyoxalase/fosfomycin resistance/dioxygenase" evidence="1">
    <location>
        <begin position="16"/>
        <end position="126"/>
    </location>
</feature>
<keyword evidence="3" id="KW-1185">Reference proteome</keyword>
<dbReference type="STRING" id="1552.A7L45_14585"/>
<evidence type="ECO:0000313" key="3">
    <source>
        <dbReference type="Proteomes" id="UP000182569"/>
    </source>
</evidence>
<dbReference type="AlphaFoldDB" id="A0A1J0GK15"/>
<proteinExistence type="predicted"/>
<evidence type="ECO:0000313" key="2">
    <source>
        <dbReference type="EMBL" id="APC41214.1"/>
    </source>
</evidence>
<protein>
    <recommendedName>
        <fullName evidence="1">Glyoxalase/fosfomycin resistance/dioxygenase domain-containing protein</fullName>
    </recommendedName>
</protein>
<dbReference type="EMBL" id="CP015756">
    <property type="protein sequence ID" value="APC41214.1"/>
    <property type="molecule type" value="Genomic_DNA"/>
</dbReference>
<sequence length="146" mass="16721">MSDNKVKLTNLCPVFISEDVRKTVNFYVEKLGFKYAEHYDKIINFAAVYRDSIEFVIVQSKFGKVQSNQKTYGVGYDAYIDPDTVGGVDILYKEFKSKGVKVVSKPSRTDYGSYEFVIEDIDGRLIGIGLIYHKETFFENSDVMSF</sequence>
<dbReference type="Gene3D" id="3.10.180.10">
    <property type="entry name" value="2,3-Dihydroxybiphenyl 1,2-Dioxygenase, domain 1"/>
    <property type="match status" value="1"/>
</dbReference>
<dbReference type="InterPro" id="IPR029068">
    <property type="entry name" value="Glyas_Bleomycin-R_OHBP_Dase"/>
</dbReference>
<dbReference type="SUPFAM" id="SSF54593">
    <property type="entry name" value="Glyoxalase/Bleomycin resistance protein/Dihydroxybiphenyl dioxygenase"/>
    <property type="match status" value="1"/>
</dbReference>
<name>A0A1J0GK15_9CLOT</name>
<evidence type="ECO:0000259" key="1">
    <source>
        <dbReference type="Pfam" id="PF00903"/>
    </source>
</evidence>
<dbReference type="OrthoDB" id="1840305at2"/>
<dbReference type="KEGG" id="ceu:A7L45_14585"/>
<accession>A0A1J0GK15</accession>
<gene>
    <name evidence="2" type="ORF">A7L45_14585</name>
</gene>
<reference evidence="3" key="1">
    <citation type="journal article" date="2016" name="Front. Microbiol.">
        <title>Complete Genome Sequence of Clostridium estertheticum DSM 8809, a Microbe Identified in Spoiled Vacuum Packed Beef.</title>
        <authorList>
            <person name="Yu Z."/>
            <person name="Gunn L."/>
            <person name="Brennan E."/>
            <person name="Reid R."/>
            <person name="Wall P.G."/>
            <person name="Gaora O.P."/>
            <person name="Hurley D."/>
            <person name="Bolton D."/>
            <person name="Fanning S."/>
        </authorList>
    </citation>
    <scope>NUCLEOTIDE SEQUENCE [LARGE SCALE GENOMIC DNA]</scope>
    <source>
        <strain evidence="3">DSM 8809</strain>
    </source>
</reference>